<dbReference type="PANTHER" id="PTHR23427:SF2">
    <property type="entry name" value="SURFEIT LOCUS PROTEIN 1"/>
    <property type="match status" value="1"/>
</dbReference>
<feature type="compositionally biased region" description="Low complexity" evidence="6">
    <location>
        <begin position="22"/>
        <end position="33"/>
    </location>
</feature>
<evidence type="ECO:0000256" key="4">
    <source>
        <dbReference type="ARBA" id="ARBA00023136"/>
    </source>
</evidence>
<comment type="subcellular location">
    <subcellularLocation>
        <location evidence="1">Membrane</location>
    </subcellularLocation>
    <subcellularLocation>
        <location evidence="5">Mitochondrion inner membrane</location>
        <topology evidence="5">Multi-pass membrane protein</topology>
    </subcellularLocation>
</comment>
<feature type="region of interest" description="Disordered" evidence="6">
    <location>
        <begin position="22"/>
        <end position="45"/>
    </location>
</feature>
<keyword evidence="8" id="KW-1185">Reference proteome</keyword>
<organism evidence="7 8">
    <name type="scientific">Cyclostephanos tholiformis</name>
    <dbReference type="NCBI Taxonomy" id="382380"/>
    <lineage>
        <taxon>Eukaryota</taxon>
        <taxon>Sar</taxon>
        <taxon>Stramenopiles</taxon>
        <taxon>Ochrophyta</taxon>
        <taxon>Bacillariophyta</taxon>
        <taxon>Coscinodiscophyceae</taxon>
        <taxon>Thalassiosirophycidae</taxon>
        <taxon>Stephanodiscales</taxon>
        <taxon>Stephanodiscaceae</taxon>
        <taxon>Cyclostephanos</taxon>
    </lineage>
</organism>
<keyword evidence="2" id="KW-0812">Transmembrane</keyword>
<reference evidence="7 8" key="1">
    <citation type="submission" date="2024-10" db="EMBL/GenBank/DDBJ databases">
        <title>Updated reference genomes for cyclostephanoid diatoms.</title>
        <authorList>
            <person name="Roberts W.R."/>
            <person name="Alverson A.J."/>
        </authorList>
    </citation>
    <scope>NUCLEOTIDE SEQUENCE [LARGE SCALE GENOMIC DNA]</scope>
    <source>
        <strain evidence="7 8">AJA228-03</strain>
    </source>
</reference>
<comment type="caution">
    <text evidence="7">The sequence shown here is derived from an EMBL/GenBank/DDBJ whole genome shotgun (WGS) entry which is preliminary data.</text>
</comment>
<feature type="compositionally biased region" description="Basic and acidic residues" evidence="6">
    <location>
        <begin position="239"/>
        <end position="258"/>
    </location>
</feature>
<dbReference type="Pfam" id="PF02104">
    <property type="entry name" value="SURF1"/>
    <property type="match status" value="3"/>
</dbReference>
<keyword evidence="3" id="KW-1133">Transmembrane helix</keyword>
<sequence>MSSFVVPIRPLLLRVGSTTARSVRSSKTSSSSSCGGGGGGFGGARRHRPSVVRCLSSANDDAVHHVDDGGGPSLLGGAFFSSLCLLTFGLGSWQTMRYLEKVDMVERREYELGLDPLPNYEDWLATTTKTTTTTTTTTGEVDHDDDANGTSTAREGTRENTRENLGSRSYRRVLLRGEYQHHNEILVGPRGPPPGALAITGPNSGRGGGGGMSSSVMGYIVVTPFVIASDDESDVDDGDAVRRTTARDATEPSRERGWYGRIRGGRTTTKIEPSSDSTTTNDVSTTNDGGGDGKGRTIVWINRGWIPRHFVNDNHRVDGTTSSSWERPSGIVRLMAMESDTESPGMFAPPSRVEVGRGGGGRGVGVSAMNILDDDGSTNATSGIKRLLWLDRVAMEEMTSSSSSSSSSSSCGGEGDRRSTHLFVEIDTTSVPDKDKVNAAKSSFPAKASREYVGEFKVTPAVHAGYAFTWFGLSSAGIVMTRRLLSRGR</sequence>
<keyword evidence="5" id="KW-0496">Mitochondrion</keyword>
<dbReference type="EMBL" id="JALLPB020000296">
    <property type="protein sequence ID" value="KAL3810859.1"/>
    <property type="molecule type" value="Genomic_DNA"/>
</dbReference>
<keyword evidence="4" id="KW-0472">Membrane</keyword>
<dbReference type="AlphaFoldDB" id="A0ABD3RD40"/>
<evidence type="ECO:0000313" key="7">
    <source>
        <dbReference type="EMBL" id="KAL3810859.1"/>
    </source>
</evidence>
<keyword evidence="5" id="KW-0999">Mitochondrion inner membrane</keyword>
<gene>
    <name evidence="7" type="ORF">ACHAXA_005859</name>
</gene>
<dbReference type="Proteomes" id="UP001530377">
    <property type="component" value="Unassembled WGS sequence"/>
</dbReference>
<feature type="compositionally biased region" description="Gly residues" evidence="6">
    <location>
        <begin position="34"/>
        <end position="43"/>
    </location>
</feature>
<dbReference type="PANTHER" id="PTHR23427">
    <property type="entry name" value="SURFEIT LOCUS PROTEIN"/>
    <property type="match status" value="1"/>
</dbReference>
<evidence type="ECO:0000256" key="1">
    <source>
        <dbReference type="ARBA" id="ARBA00004370"/>
    </source>
</evidence>
<feature type="region of interest" description="Disordered" evidence="6">
    <location>
        <begin position="131"/>
        <end position="164"/>
    </location>
</feature>
<evidence type="ECO:0000256" key="6">
    <source>
        <dbReference type="SAM" id="MobiDB-lite"/>
    </source>
</evidence>
<feature type="compositionally biased region" description="Low complexity" evidence="6">
    <location>
        <begin position="274"/>
        <end position="287"/>
    </location>
</feature>
<feature type="region of interest" description="Disordered" evidence="6">
    <location>
        <begin position="232"/>
        <end position="291"/>
    </location>
</feature>
<evidence type="ECO:0000256" key="2">
    <source>
        <dbReference type="ARBA" id="ARBA00022692"/>
    </source>
</evidence>
<comment type="similarity">
    <text evidence="5">Belongs to the SURF1 family.</text>
</comment>
<proteinExistence type="inferred from homology"/>
<dbReference type="InterPro" id="IPR045214">
    <property type="entry name" value="Surf1/Surf4"/>
</dbReference>
<accession>A0ABD3RD40</accession>
<name>A0ABD3RD40_9STRA</name>
<comment type="function">
    <text evidence="5">Probably involved in the biogenesis of the COX complex.</text>
</comment>
<dbReference type="PROSITE" id="PS50895">
    <property type="entry name" value="SURF1"/>
    <property type="match status" value="1"/>
</dbReference>
<evidence type="ECO:0000313" key="8">
    <source>
        <dbReference type="Proteomes" id="UP001530377"/>
    </source>
</evidence>
<protein>
    <recommendedName>
        <fullName evidence="5">SURF1-like protein</fullName>
    </recommendedName>
</protein>
<dbReference type="GO" id="GO:0005743">
    <property type="term" value="C:mitochondrial inner membrane"/>
    <property type="evidence" value="ECO:0007669"/>
    <property type="project" value="UniProtKB-SubCell"/>
</dbReference>
<evidence type="ECO:0000256" key="3">
    <source>
        <dbReference type="ARBA" id="ARBA00022989"/>
    </source>
</evidence>
<dbReference type="InterPro" id="IPR002994">
    <property type="entry name" value="Surf1/Shy1"/>
</dbReference>
<evidence type="ECO:0000256" key="5">
    <source>
        <dbReference type="RuleBase" id="RU363076"/>
    </source>
</evidence>